<dbReference type="AlphaFoldDB" id="A0A1G8ZGL0"/>
<name>A0A1G8ZGL0_9PROT</name>
<reference evidence="2" key="1">
    <citation type="submission" date="2016-10" db="EMBL/GenBank/DDBJ databases">
        <authorList>
            <person name="Varghese N."/>
            <person name="Submissions S."/>
        </authorList>
    </citation>
    <scope>NUCLEOTIDE SEQUENCE [LARGE SCALE GENOMIC DNA]</scope>
    <source>
        <strain evidence="2">CBMB127</strain>
    </source>
</reference>
<dbReference type="CDD" id="cd00093">
    <property type="entry name" value="HTH_XRE"/>
    <property type="match status" value="1"/>
</dbReference>
<proteinExistence type="predicted"/>
<evidence type="ECO:0000313" key="2">
    <source>
        <dbReference type="Proteomes" id="UP000198629"/>
    </source>
</evidence>
<protein>
    <submittedName>
        <fullName evidence="1">Probable addiction module antidote protein</fullName>
    </submittedName>
</protein>
<dbReference type="InterPro" id="IPR014057">
    <property type="entry name" value="HI1420"/>
</dbReference>
<evidence type="ECO:0000313" key="1">
    <source>
        <dbReference type="EMBL" id="SDK14123.1"/>
    </source>
</evidence>
<dbReference type="InterPro" id="IPR010982">
    <property type="entry name" value="Lambda_DNA-bd_dom_sf"/>
</dbReference>
<organism evidence="1 2">
    <name type="scientific">Methylophilus rhizosphaerae</name>
    <dbReference type="NCBI Taxonomy" id="492660"/>
    <lineage>
        <taxon>Bacteria</taxon>
        <taxon>Pseudomonadati</taxon>
        <taxon>Pseudomonadota</taxon>
        <taxon>Betaproteobacteria</taxon>
        <taxon>Nitrosomonadales</taxon>
        <taxon>Methylophilaceae</taxon>
        <taxon>Methylophilus</taxon>
    </lineage>
</organism>
<accession>A0A1G8ZGL0</accession>
<dbReference type="Pfam" id="PF21716">
    <property type="entry name" value="dnstrm_HI1420"/>
    <property type="match status" value="1"/>
</dbReference>
<dbReference type="RefSeq" id="WP_091470341.1">
    <property type="nucleotide sequence ID" value="NZ_FNFX01000001.1"/>
</dbReference>
<dbReference type="PANTHER" id="PTHR40275">
    <property type="entry name" value="SSL7038 PROTEIN"/>
    <property type="match status" value="1"/>
</dbReference>
<dbReference type="InterPro" id="IPR001387">
    <property type="entry name" value="Cro/C1-type_HTH"/>
</dbReference>
<dbReference type="STRING" id="492660.SAMN05192566_0295"/>
<sequence length="148" mass="16100">MKKTHVNKLAAFDTAAYLTSETAIAAYLTDIIEANDPGLLADALGTIARTRGMSEIANETGIGRTALYKALRSDSAPRFDTINKVCQALGLQLIVQPQDASIYGVPDEENPELTANDFKQMRPLEEFLAELNLTTPPKKPTNKHKKAA</sequence>
<keyword evidence="2" id="KW-1185">Reference proteome</keyword>
<dbReference type="Gene3D" id="1.10.260.40">
    <property type="entry name" value="lambda repressor-like DNA-binding domains"/>
    <property type="match status" value="1"/>
</dbReference>
<dbReference type="NCBIfam" id="TIGR02684">
    <property type="entry name" value="dnstrm_HI1420"/>
    <property type="match status" value="1"/>
</dbReference>
<dbReference type="PANTHER" id="PTHR40275:SF1">
    <property type="entry name" value="SSL7038 PROTEIN"/>
    <property type="match status" value="1"/>
</dbReference>
<dbReference type="Proteomes" id="UP000198629">
    <property type="component" value="Unassembled WGS sequence"/>
</dbReference>
<dbReference type="GO" id="GO:0003677">
    <property type="term" value="F:DNA binding"/>
    <property type="evidence" value="ECO:0007669"/>
    <property type="project" value="InterPro"/>
</dbReference>
<dbReference type="OrthoDB" id="9798416at2"/>
<dbReference type="SUPFAM" id="SSF47413">
    <property type="entry name" value="lambda repressor-like DNA-binding domains"/>
    <property type="match status" value="1"/>
</dbReference>
<dbReference type="EMBL" id="FNFX01000001">
    <property type="protein sequence ID" value="SDK14123.1"/>
    <property type="molecule type" value="Genomic_DNA"/>
</dbReference>
<gene>
    <name evidence="1" type="ORF">SAMN05192566_0295</name>
</gene>